<dbReference type="InterPro" id="IPR048395">
    <property type="entry name" value="Glyco_hydro_31_C"/>
</dbReference>
<dbReference type="SUPFAM" id="SSF74650">
    <property type="entry name" value="Galactose mutarotase-like"/>
    <property type="match status" value="2"/>
</dbReference>
<keyword evidence="7" id="KW-1133">Transmembrane helix</keyword>
<evidence type="ECO:0000259" key="8">
    <source>
        <dbReference type="Pfam" id="PF01055"/>
    </source>
</evidence>
<dbReference type="InterPro" id="IPR030458">
    <property type="entry name" value="Glyco_hydro_31_AS"/>
</dbReference>
<organism evidence="11 12">
    <name type="scientific">Stylonychia lemnae</name>
    <name type="common">Ciliate</name>
    <dbReference type="NCBI Taxonomy" id="5949"/>
    <lineage>
        <taxon>Eukaryota</taxon>
        <taxon>Sar</taxon>
        <taxon>Alveolata</taxon>
        <taxon>Ciliophora</taxon>
        <taxon>Intramacronucleata</taxon>
        <taxon>Spirotrichea</taxon>
        <taxon>Stichotrichia</taxon>
        <taxon>Sporadotrichida</taxon>
        <taxon>Oxytrichidae</taxon>
        <taxon>Stylonychinae</taxon>
        <taxon>Stylonychia</taxon>
    </lineage>
</organism>
<keyword evidence="7" id="KW-0812">Transmembrane</keyword>
<feature type="domain" description="Glycoside hydrolase family 31 TIM barrel" evidence="8">
    <location>
        <begin position="388"/>
        <end position="799"/>
    </location>
</feature>
<feature type="domain" description="Glycosyl hydrolase family 31 C-terminal" evidence="10">
    <location>
        <begin position="1689"/>
        <end position="1777"/>
    </location>
</feature>
<dbReference type="PROSITE" id="PS00129">
    <property type="entry name" value="GLYCOSYL_HYDROL_F31_1"/>
    <property type="match status" value="2"/>
</dbReference>
<evidence type="ECO:0000256" key="7">
    <source>
        <dbReference type="SAM" id="Phobius"/>
    </source>
</evidence>
<dbReference type="PANTHER" id="PTHR22762">
    <property type="entry name" value="ALPHA-GLUCOSIDASE"/>
    <property type="match status" value="1"/>
</dbReference>
<dbReference type="PANTHER" id="PTHR22762:SF133">
    <property type="entry name" value="P-TYPE DOMAIN-CONTAINING PROTEIN"/>
    <property type="match status" value="1"/>
</dbReference>
<evidence type="ECO:0000256" key="2">
    <source>
        <dbReference type="ARBA" id="ARBA00022801"/>
    </source>
</evidence>
<evidence type="ECO:0000256" key="1">
    <source>
        <dbReference type="ARBA" id="ARBA00007806"/>
    </source>
</evidence>
<keyword evidence="4" id="KW-0326">Glycosidase</keyword>
<dbReference type="GO" id="GO:0004553">
    <property type="term" value="F:hydrolase activity, hydrolyzing O-glycosyl compounds"/>
    <property type="evidence" value="ECO:0007669"/>
    <property type="project" value="InterPro"/>
</dbReference>
<evidence type="ECO:0000313" key="12">
    <source>
        <dbReference type="Proteomes" id="UP000039865"/>
    </source>
</evidence>
<evidence type="ECO:0000256" key="6">
    <source>
        <dbReference type="SAM" id="MobiDB-lite"/>
    </source>
</evidence>
<dbReference type="InterPro" id="IPR025887">
    <property type="entry name" value="Glyco_hydro_31_N_dom"/>
</dbReference>
<dbReference type="Gene3D" id="3.20.20.80">
    <property type="entry name" value="Glycosidases"/>
    <property type="match status" value="2"/>
</dbReference>
<keyword evidence="12" id="KW-1185">Reference proteome</keyword>
<keyword evidence="2" id="KW-0378">Hydrolase</keyword>
<dbReference type="InterPro" id="IPR017853">
    <property type="entry name" value="GH"/>
</dbReference>
<dbReference type="EMBL" id="CCKQ01018810">
    <property type="protein sequence ID" value="CDW90795.1"/>
    <property type="molecule type" value="Genomic_DNA"/>
</dbReference>
<dbReference type="InterPro" id="IPR013780">
    <property type="entry name" value="Glyco_hydro_b"/>
</dbReference>
<dbReference type="OrthoDB" id="440381at2759"/>
<comment type="similarity">
    <text evidence="1">Belongs to the glycosyl hydrolase 31 family.</text>
</comment>
<dbReference type="Pfam" id="PF13802">
    <property type="entry name" value="Gal_mutarotas_2"/>
    <property type="match status" value="1"/>
</dbReference>
<dbReference type="SUPFAM" id="SSF51445">
    <property type="entry name" value="(Trans)glycosidases"/>
    <property type="match status" value="2"/>
</dbReference>
<dbReference type="Proteomes" id="UP000039865">
    <property type="component" value="Unassembled WGS sequence"/>
</dbReference>
<feature type="compositionally biased region" description="Basic and acidic residues" evidence="6">
    <location>
        <begin position="70"/>
        <end position="79"/>
    </location>
</feature>
<protein>
    <recommendedName>
        <fullName evidence="5">Maltase</fullName>
    </recommendedName>
</protein>
<dbReference type="CDD" id="cd06602">
    <property type="entry name" value="GH31_MGAM_SI_GAA"/>
    <property type="match status" value="1"/>
</dbReference>
<dbReference type="Gene3D" id="2.60.40.1180">
    <property type="entry name" value="Golgi alpha-mannosidase II"/>
    <property type="match status" value="3"/>
</dbReference>
<dbReference type="InterPro" id="IPR000322">
    <property type="entry name" value="Glyco_hydro_31_TIM"/>
</dbReference>
<name>A0A078B8F1_STYLE</name>
<keyword evidence="3" id="KW-0325">Glycoprotein</keyword>
<dbReference type="Pfam" id="PF01055">
    <property type="entry name" value="Glyco_hydro_31_2nd"/>
    <property type="match status" value="2"/>
</dbReference>
<feature type="region of interest" description="Disordered" evidence="6">
    <location>
        <begin position="137"/>
        <end position="161"/>
    </location>
</feature>
<dbReference type="FunFam" id="3.20.20.80:FF:000016">
    <property type="entry name" value="Maltase-glucoamylase, intestinal"/>
    <property type="match status" value="1"/>
</dbReference>
<reference evidence="11 12" key="1">
    <citation type="submission" date="2014-06" db="EMBL/GenBank/DDBJ databases">
        <authorList>
            <person name="Swart Estienne"/>
        </authorList>
    </citation>
    <scope>NUCLEOTIDE SEQUENCE [LARGE SCALE GENOMIC DNA]</scope>
    <source>
        <strain evidence="11 12">130c</strain>
    </source>
</reference>
<keyword evidence="7" id="KW-0472">Membrane</keyword>
<evidence type="ECO:0000256" key="5">
    <source>
        <dbReference type="ARBA" id="ARBA00041343"/>
    </source>
</evidence>
<evidence type="ECO:0000259" key="9">
    <source>
        <dbReference type="Pfam" id="PF13802"/>
    </source>
</evidence>
<evidence type="ECO:0000259" key="10">
    <source>
        <dbReference type="Pfam" id="PF21365"/>
    </source>
</evidence>
<dbReference type="InterPro" id="IPR011013">
    <property type="entry name" value="Gal_mutarotase_sf_dom"/>
</dbReference>
<dbReference type="GO" id="GO:0030246">
    <property type="term" value="F:carbohydrate binding"/>
    <property type="evidence" value="ECO:0007669"/>
    <property type="project" value="InterPro"/>
</dbReference>
<evidence type="ECO:0000256" key="4">
    <source>
        <dbReference type="ARBA" id="ARBA00023295"/>
    </source>
</evidence>
<sequence length="1949" mass="221626">MNKGDDTERNPLTLNDHNNHQIQTVNDNSLSIVDHQAIKRKKYIKRGIIGGIILIIVILAIVLPIVLTRKSGDSHKDPDDPGIPQPPHGMGNPYKAEIVGTPSTNSVSGKLEVRSKTEKKEKSLFDQFLNEDHARKMGGYSSEAPEQARPRLTSPSGGNGEGLNVNWEDLKVDKNNQFMFNLDFAFEMVSDYIMRFSLTDADNKRYDVPSKFFNKPSVQPKRLSRVGLNYNLNPFSFSLSDYQDPTNVYVDTKGNTLTFMDKYIQMDFTLPSQRIFGFGERVHQFLLKEGTYTMWASAQAAMPDDRQGRKGLYGVHPFILVQSGKRKDDYFGIYFRNSNMQSPVLKFNANGTSTLSYITIGGQIEAYFMMQGTPKEIIQQYHSIIGKPYLPPFWAMGWQQASWKYLTQDNAAAAVQKYTDNNLPLDTLYLDIPYMDSYKDFSVDTVAFPKILDLALNLHNNNQKLVLILDAGISADDPTNQYYKQGNKDGVFIQSTINDDDTYGKNLVAKVWPNHAVFIDWFHDDAKYTWNRGLYDLWDKTQFDGLWLDMAEPNTFSTGELSKTERAQIATKTVKEVTKIRVLEAEYKDSNDVKWYDILNGDIKVADDTYHLPFVVRNSEGDIGNYDNSTLSLNATHPGLNGETEYNVHNLFGHMMGYRTREFLINDKTYPKINDRHFIMHRATFPGSGQYVSSWLGDNYKTWDSMKSSIPGIMNNNMFGIPHTGAEVCGFYGEKLDQELCLRWIQLATFYPYARSHQNQSYLGGHSDDSEPFNLKGQFLEDARKSIFDRYSYLRMMYTCLFQVYNDGGSCFDPLFYHYPLDEQTYTDIESTFIVANAVKVSPILEAGVTDTFKSYFPMGKWLNLADFSVIDASAKGDMFDLKVGSTVNAHLKEGTLIPRQPTDDLKLQTTADLLKRPISIIANRDVNGFAQGNVFLDQGISRTEMDKEQFENYQITLQQKSFHLVLTKGAVGNQPHILDRFLIGNAQDLKGTNFGCVYNSQMQKTSNLLFNFDDSKQSLEIKFDSQTPFKFSDISHVYFGNSNNKEVNYCDDNIMTYSIKDGKQPDLSGNKTTIVLQSKLSFLPDLQATIQFRDASIINVKWNYVLDAKGNPPAGKRLPVEVPDEFVNTTAKGGSEQKLQDFIQIIPDPFQIKFMSRNKLVNDPYFVIKGMYLDSYTNWIKTEVKVPSGDDFMGIFGLGERANKNFFYESGVYTIWGKDQGTPDEDGKPPAKSMYGTHPFYMLRHDKQSFAGVFTKLAHASDWFITNNKPAGLIEILSIATGGLGDISVMTDQQKPEDIIDRYYSMIGDPVLIPQWALGWNQCKWGYTGVQDLQDSVDKYKSNNLPLDVQWSDIDYMDDYKDFTYDTTRFAGLPKFVDDLHSKNMRFVPILDAGVAMRPEQNYEAYQSGVDKDVFLKIVTAANGTQNFIGSVWPNEALFPDFYAPNTVQWWHDQLTAMYGLVKFDGLWEDMNEVSNFCLGLCKQNQKPFNQLKYQLPYVPAGGDLEDHTAALDAQHANGYFQLDTHSYWGTQEVKATHEWFQNVQKQRTFIIERSSFAGMGKYGSRWLGDNAANEVQMGYSVTGIMLMNMFGIQLAGSDICGFNDDTTADLCARWHVVGSFYPFSRNHNSIGKKPQEPWQFPDVYKNGVTYLQIMRQSIFNKYSMIRYYYTNLFLASQGSTQFFRKAFYKPVFFAFPEDMNTYTDLTHNVMLGDALKLSVNADSVATELTSYYFPAGTWCDIFHPADKCILSKGEPKQLPSLLYDFSVHLREGYVVPMQDAVALAISNSADLQQHPVDFHVLGSLQTQGKKNWNAQGDYVNDDGVTLDINLAWNRYFISFTGLYSDTEVIQMKINMPVASKFFDKDDPQCNVINKNDHLGQVFIYNAASFKTADTYDVNGVVSDKIKTLLGQAVYDATTDRLVFTPLKDTTICLSKYQIILFEPEAKP</sequence>
<feature type="domain" description="Glycosyl hydrolase family 31 C-terminal" evidence="10">
    <location>
        <begin position="811"/>
        <end position="898"/>
    </location>
</feature>
<accession>A0A078B8F1</accession>
<feature type="transmembrane region" description="Helical" evidence="7">
    <location>
        <begin position="48"/>
        <end position="67"/>
    </location>
</feature>
<evidence type="ECO:0000313" key="11">
    <source>
        <dbReference type="EMBL" id="CDW90795.1"/>
    </source>
</evidence>
<dbReference type="GO" id="GO:0005975">
    <property type="term" value="P:carbohydrate metabolic process"/>
    <property type="evidence" value="ECO:0007669"/>
    <property type="project" value="InterPro"/>
</dbReference>
<dbReference type="Pfam" id="PF21365">
    <property type="entry name" value="Glyco_hydro_31_3rd"/>
    <property type="match status" value="2"/>
</dbReference>
<dbReference type="InParanoid" id="A0A078B8F1"/>
<feature type="domain" description="Glycoside hydrolase family 31 N-terminal" evidence="9">
    <location>
        <begin position="230"/>
        <end position="338"/>
    </location>
</feature>
<evidence type="ECO:0000256" key="3">
    <source>
        <dbReference type="ARBA" id="ARBA00023180"/>
    </source>
</evidence>
<feature type="domain" description="Glycoside hydrolase family 31 TIM barrel" evidence="8">
    <location>
        <begin position="1311"/>
        <end position="1672"/>
    </location>
</feature>
<feature type="region of interest" description="Disordered" evidence="6">
    <location>
        <begin position="70"/>
        <end position="125"/>
    </location>
</feature>
<gene>
    <name evidence="11" type="primary">Contig16265.g17333</name>
    <name evidence="11" type="ORF">STYLEM_19942</name>
</gene>
<dbReference type="Gene3D" id="2.60.40.1760">
    <property type="entry name" value="glycosyl hydrolase (family 31)"/>
    <property type="match status" value="2"/>
</dbReference>
<proteinExistence type="inferred from homology"/>
<feature type="compositionally biased region" description="Basic and acidic residues" evidence="6">
    <location>
        <begin position="111"/>
        <end position="125"/>
    </location>
</feature>
<dbReference type="CDD" id="cd14752">
    <property type="entry name" value="GH31_N"/>
    <property type="match status" value="2"/>
</dbReference>